<dbReference type="GO" id="GO:0006450">
    <property type="term" value="P:regulation of translational fidelity"/>
    <property type="evidence" value="ECO:0007669"/>
    <property type="project" value="InterPro"/>
</dbReference>
<dbReference type="Gene3D" id="1.10.20.60">
    <property type="entry name" value="Glu-tRNAGln amidotransferase C subunit, N-terminal domain"/>
    <property type="match status" value="1"/>
</dbReference>
<dbReference type="PANTHER" id="PTHR15004:SF0">
    <property type="entry name" value="GLUTAMYL-TRNA(GLN) AMIDOTRANSFERASE SUBUNIT C, MITOCHONDRIAL"/>
    <property type="match status" value="1"/>
</dbReference>
<dbReference type="EC" id="6.3.5.-" evidence="1"/>
<comment type="catalytic activity">
    <reaction evidence="1">
        <text>L-aspartyl-tRNA(Asn) + L-glutamine + ATP + H2O = L-asparaginyl-tRNA(Asn) + L-glutamate + ADP + phosphate + 2 H(+)</text>
        <dbReference type="Rhea" id="RHEA:14513"/>
        <dbReference type="Rhea" id="RHEA-COMP:9674"/>
        <dbReference type="Rhea" id="RHEA-COMP:9677"/>
        <dbReference type="ChEBI" id="CHEBI:15377"/>
        <dbReference type="ChEBI" id="CHEBI:15378"/>
        <dbReference type="ChEBI" id="CHEBI:29985"/>
        <dbReference type="ChEBI" id="CHEBI:30616"/>
        <dbReference type="ChEBI" id="CHEBI:43474"/>
        <dbReference type="ChEBI" id="CHEBI:58359"/>
        <dbReference type="ChEBI" id="CHEBI:78515"/>
        <dbReference type="ChEBI" id="CHEBI:78516"/>
        <dbReference type="ChEBI" id="CHEBI:456216"/>
    </reaction>
</comment>
<comment type="caution">
    <text evidence="2">The sequence shown here is derived from an EMBL/GenBank/DDBJ whole genome shotgun (WGS) entry which is preliminary data.</text>
</comment>
<reference evidence="2" key="1">
    <citation type="submission" date="2022-12" db="EMBL/GenBank/DDBJ databases">
        <title>Reference genome sequencing for broad-spectrum identification of bacterial and archaeal isolates by mass spectrometry.</title>
        <authorList>
            <person name="Sekiguchi Y."/>
            <person name="Tourlousse D.M."/>
        </authorList>
    </citation>
    <scope>NUCLEOTIDE SEQUENCE</scope>
    <source>
        <strain evidence="2">10succ1</strain>
    </source>
</reference>
<comment type="function">
    <text evidence="1">Allows the formation of correctly charged Asn-tRNA(Asn) or Gln-tRNA(Gln) through the transamidation of misacylated Asp-tRNA(Asn) or Glu-tRNA(Gln) in organisms which lack either or both of asparaginyl-tRNA or glutaminyl-tRNA synthetases. The reaction takes place in the presence of glutamine and ATP through an activated phospho-Asp-tRNA(Asn) or phospho-Glu-tRNA(Gln).</text>
</comment>
<comment type="subunit">
    <text evidence="1">Heterotrimer of A, B and C subunits.</text>
</comment>
<proteinExistence type="inferred from homology"/>
<dbReference type="NCBIfam" id="TIGR00135">
    <property type="entry name" value="gatC"/>
    <property type="match status" value="1"/>
</dbReference>
<comment type="catalytic activity">
    <reaction evidence="1">
        <text>L-glutamyl-tRNA(Gln) + L-glutamine + ATP + H2O = L-glutaminyl-tRNA(Gln) + L-glutamate + ADP + phosphate + H(+)</text>
        <dbReference type="Rhea" id="RHEA:17521"/>
        <dbReference type="Rhea" id="RHEA-COMP:9681"/>
        <dbReference type="Rhea" id="RHEA-COMP:9684"/>
        <dbReference type="ChEBI" id="CHEBI:15377"/>
        <dbReference type="ChEBI" id="CHEBI:15378"/>
        <dbReference type="ChEBI" id="CHEBI:29985"/>
        <dbReference type="ChEBI" id="CHEBI:30616"/>
        <dbReference type="ChEBI" id="CHEBI:43474"/>
        <dbReference type="ChEBI" id="CHEBI:58359"/>
        <dbReference type="ChEBI" id="CHEBI:78520"/>
        <dbReference type="ChEBI" id="CHEBI:78521"/>
        <dbReference type="ChEBI" id="CHEBI:456216"/>
    </reaction>
</comment>
<dbReference type="InterPro" id="IPR036113">
    <property type="entry name" value="Asp/Glu-ADT_sf_sub_c"/>
</dbReference>
<name>A0A9W6GIC7_9FUSO</name>
<dbReference type="HAMAP" id="MF_00122">
    <property type="entry name" value="GatC"/>
    <property type="match status" value="1"/>
</dbReference>
<keyword evidence="1" id="KW-0547">Nucleotide-binding</keyword>
<dbReference type="SUPFAM" id="SSF141000">
    <property type="entry name" value="Glu-tRNAGln amidotransferase C subunit"/>
    <property type="match status" value="1"/>
</dbReference>
<evidence type="ECO:0000256" key="1">
    <source>
        <dbReference type="HAMAP-Rule" id="MF_00122"/>
    </source>
</evidence>
<keyword evidence="3" id="KW-1185">Reference proteome</keyword>
<sequence>MSLTREEVLKVAELARLKFKEEEIGEFQQQLNDILGYVEVLNEVDTEGVEPLISVHDGINRLRADEVRKSLTVEEAMKNAPETADGALIVPKVVGE</sequence>
<keyword evidence="1" id="KW-0067">ATP-binding</keyword>
<evidence type="ECO:0000313" key="2">
    <source>
        <dbReference type="EMBL" id="GLI55734.1"/>
    </source>
</evidence>
<dbReference type="EMBL" id="BSDY01000005">
    <property type="protein sequence ID" value="GLI55734.1"/>
    <property type="molecule type" value="Genomic_DNA"/>
</dbReference>
<keyword evidence="1" id="KW-0648">Protein biosynthesis</keyword>
<gene>
    <name evidence="1 2" type="primary">gatC</name>
    <name evidence="2" type="ORF">PM10SUCC1_12480</name>
</gene>
<dbReference type="GO" id="GO:0006412">
    <property type="term" value="P:translation"/>
    <property type="evidence" value="ECO:0007669"/>
    <property type="project" value="UniProtKB-UniRule"/>
</dbReference>
<dbReference type="Pfam" id="PF02686">
    <property type="entry name" value="GatC"/>
    <property type="match status" value="1"/>
</dbReference>
<protein>
    <recommendedName>
        <fullName evidence="1">Aspartyl/glutamyl-tRNA(Asn/Gln) amidotransferase subunit C</fullName>
        <shortName evidence="1">Asp/Glu-ADT subunit C</shortName>
        <ecNumber evidence="1">6.3.5.-</ecNumber>
    </recommendedName>
</protein>
<dbReference type="Proteomes" id="UP001144471">
    <property type="component" value="Unassembled WGS sequence"/>
</dbReference>
<comment type="similarity">
    <text evidence="1">Belongs to the GatC family.</text>
</comment>
<dbReference type="AlphaFoldDB" id="A0A9W6GIC7"/>
<dbReference type="GO" id="GO:0050567">
    <property type="term" value="F:glutaminyl-tRNA synthase (glutamine-hydrolyzing) activity"/>
    <property type="evidence" value="ECO:0007669"/>
    <property type="project" value="UniProtKB-UniRule"/>
</dbReference>
<evidence type="ECO:0000313" key="3">
    <source>
        <dbReference type="Proteomes" id="UP001144471"/>
    </source>
</evidence>
<dbReference type="GO" id="GO:0070681">
    <property type="term" value="P:glutaminyl-tRNAGln biosynthesis via transamidation"/>
    <property type="evidence" value="ECO:0007669"/>
    <property type="project" value="TreeGrafter"/>
</dbReference>
<keyword evidence="1" id="KW-0436">Ligase</keyword>
<dbReference type="RefSeq" id="WP_281834404.1">
    <property type="nucleotide sequence ID" value="NZ_BSDY01000005.1"/>
</dbReference>
<organism evidence="2 3">
    <name type="scientific">Propionigenium maris DSM 9537</name>
    <dbReference type="NCBI Taxonomy" id="1123000"/>
    <lineage>
        <taxon>Bacteria</taxon>
        <taxon>Fusobacteriati</taxon>
        <taxon>Fusobacteriota</taxon>
        <taxon>Fusobacteriia</taxon>
        <taxon>Fusobacteriales</taxon>
        <taxon>Fusobacteriaceae</taxon>
        <taxon>Propionigenium</taxon>
    </lineage>
</organism>
<dbReference type="PANTHER" id="PTHR15004">
    <property type="entry name" value="GLUTAMYL-TRNA(GLN) AMIDOTRANSFERASE SUBUNIT C, MITOCHONDRIAL"/>
    <property type="match status" value="1"/>
</dbReference>
<dbReference type="InterPro" id="IPR003837">
    <property type="entry name" value="GatC"/>
</dbReference>
<accession>A0A9W6GIC7</accession>
<dbReference type="GO" id="GO:0005524">
    <property type="term" value="F:ATP binding"/>
    <property type="evidence" value="ECO:0007669"/>
    <property type="project" value="UniProtKB-KW"/>
</dbReference>